<keyword evidence="3 6" id="KW-0238">DNA-binding</keyword>
<keyword evidence="7" id="KW-1185">Reference proteome</keyword>
<gene>
    <name evidence="6" type="ORF">SAMN05421869_101606</name>
</gene>
<keyword evidence="2" id="KW-0805">Transcription regulation</keyword>
<dbReference type="Proteomes" id="UP000199202">
    <property type="component" value="Unassembled WGS sequence"/>
</dbReference>
<keyword evidence="4" id="KW-0804">Transcription</keyword>
<dbReference type="EMBL" id="FNDJ01000001">
    <property type="protein sequence ID" value="SDH15357.1"/>
    <property type="molecule type" value="Genomic_DNA"/>
</dbReference>
<dbReference type="Pfam" id="PF00126">
    <property type="entry name" value="HTH_1"/>
    <property type="match status" value="1"/>
</dbReference>
<dbReference type="InterPro" id="IPR036390">
    <property type="entry name" value="WH_DNA-bd_sf"/>
</dbReference>
<dbReference type="Gene3D" id="3.40.190.10">
    <property type="entry name" value="Periplasmic binding protein-like II"/>
    <property type="match status" value="2"/>
</dbReference>
<feature type="domain" description="HTH lysR-type" evidence="5">
    <location>
        <begin position="1"/>
        <end position="60"/>
    </location>
</feature>
<dbReference type="RefSeq" id="WP_090928865.1">
    <property type="nucleotide sequence ID" value="NZ_FNDJ01000001.1"/>
</dbReference>
<dbReference type="Pfam" id="PF03466">
    <property type="entry name" value="LysR_substrate"/>
    <property type="match status" value="1"/>
</dbReference>
<evidence type="ECO:0000256" key="2">
    <source>
        <dbReference type="ARBA" id="ARBA00023015"/>
    </source>
</evidence>
<accession>A0A1G8A3D3</accession>
<dbReference type="PROSITE" id="PS50931">
    <property type="entry name" value="HTH_LYSR"/>
    <property type="match status" value="1"/>
</dbReference>
<dbReference type="InterPro" id="IPR000847">
    <property type="entry name" value="LysR_HTH_N"/>
</dbReference>
<dbReference type="FunFam" id="1.10.10.10:FF:000001">
    <property type="entry name" value="LysR family transcriptional regulator"/>
    <property type="match status" value="1"/>
</dbReference>
<proteinExistence type="inferred from homology"/>
<evidence type="ECO:0000259" key="5">
    <source>
        <dbReference type="PROSITE" id="PS50931"/>
    </source>
</evidence>
<dbReference type="Gene3D" id="1.10.10.10">
    <property type="entry name" value="Winged helix-like DNA-binding domain superfamily/Winged helix DNA-binding domain"/>
    <property type="match status" value="1"/>
</dbReference>
<comment type="similarity">
    <text evidence="1">Belongs to the LysR transcriptional regulatory family.</text>
</comment>
<protein>
    <submittedName>
        <fullName evidence="6">DNA-binding transcriptional regulator, LysR family</fullName>
    </submittedName>
</protein>
<dbReference type="GO" id="GO:0032993">
    <property type="term" value="C:protein-DNA complex"/>
    <property type="evidence" value="ECO:0007669"/>
    <property type="project" value="TreeGrafter"/>
</dbReference>
<evidence type="ECO:0000256" key="4">
    <source>
        <dbReference type="ARBA" id="ARBA00023163"/>
    </source>
</evidence>
<dbReference type="PRINTS" id="PR00039">
    <property type="entry name" value="HTHLYSR"/>
</dbReference>
<dbReference type="OrthoDB" id="3181812at2"/>
<evidence type="ECO:0000313" key="7">
    <source>
        <dbReference type="Proteomes" id="UP000199202"/>
    </source>
</evidence>
<sequence>MDADIPGLRAFVSAAQELHFGRAAARLFLTQQALSKRIRRLEEALGTPLFERTTRSVDLTAAGRRFLAPAVEALAAFDRAVGTVRPPDEPVRVDVYDERFTPLRMVREASERDPRLRVELSMRQGLAVAVPALRRQEIDAAFGRVHDLPGPWPEDLAYRLVRLEPLAAFVPEDHVLAGKSRLRPADLRAGGIAMPDPAGAAEWRGYLRRLADRLDVPLKFNAPAIGLRHLVEQFLGEKEAVGLGEMSIDPAGSGLRRIPIIEPVPLMPWSLVWHRRNRHPLLRILLGQIRPAHRPDPADRHHWIPEIDHARLG</sequence>
<dbReference type="PANTHER" id="PTHR30346:SF0">
    <property type="entry name" value="HCA OPERON TRANSCRIPTIONAL ACTIVATOR HCAR"/>
    <property type="match status" value="1"/>
</dbReference>
<dbReference type="InterPro" id="IPR036388">
    <property type="entry name" value="WH-like_DNA-bd_sf"/>
</dbReference>
<evidence type="ECO:0000256" key="3">
    <source>
        <dbReference type="ARBA" id="ARBA00023125"/>
    </source>
</evidence>
<organism evidence="6 7">
    <name type="scientific">Nonomuraea jiangxiensis</name>
    <dbReference type="NCBI Taxonomy" id="633440"/>
    <lineage>
        <taxon>Bacteria</taxon>
        <taxon>Bacillati</taxon>
        <taxon>Actinomycetota</taxon>
        <taxon>Actinomycetes</taxon>
        <taxon>Streptosporangiales</taxon>
        <taxon>Streptosporangiaceae</taxon>
        <taxon>Nonomuraea</taxon>
    </lineage>
</organism>
<dbReference type="PANTHER" id="PTHR30346">
    <property type="entry name" value="TRANSCRIPTIONAL DUAL REGULATOR HCAR-RELATED"/>
    <property type="match status" value="1"/>
</dbReference>
<dbReference type="GO" id="GO:0003700">
    <property type="term" value="F:DNA-binding transcription factor activity"/>
    <property type="evidence" value="ECO:0007669"/>
    <property type="project" value="InterPro"/>
</dbReference>
<reference evidence="6 7" key="1">
    <citation type="submission" date="2016-10" db="EMBL/GenBank/DDBJ databases">
        <authorList>
            <person name="de Groot N.N."/>
        </authorList>
    </citation>
    <scope>NUCLEOTIDE SEQUENCE [LARGE SCALE GENOMIC DNA]</scope>
    <source>
        <strain evidence="6 7">CGMCC 4.6533</strain>
    </source>
</reference>
<dbReference type="AlphaFoldDB" id="A0A1G8A3D3"/>
<dbReference type="STRING" id="633440.SAMN05421869_101606"/>
<name>A0A1G8A3D3_9ACTN</name>
<dbReference type="SUPFAM" id="SSF46785">
    <property type="entry name" value="Winged helix' DNA-binding domain"/>
    <property type="match status" value="1"/>
</dbReference>
<evidence type="ECO:0000256" key="1">
    <source>
        <dbReference type="ARBA" id="ARBA00009437"/>
    </source>
</evidence>
<dbReference type="InterPro" id="IPR005119">
    <property type="entry name" value="LysR_subst-bd"/>
</dbReference>
<dbReference type="GO" id="GO:0003677">
    <property type="term" value="F:DNA binding"/>
    <property type="evidence" value="ECO:0007669"/>
    <property type="project" value="UniProtKB-KW"/>
</dbReference>
<dbReference type="SUPFAM" id="SSF53850">
    <property type="entry name" value="Periplasmic binding protein-like II"/>
    <property type="match status" value="1"/>
</dbReference>
<evidence type="ECO:0000313" key="6">
    <source>
        <dbReference type="EMBL" id="SDH15357.1"/>
    </source>
</evidence>